<organism evidence="1 2">
    <name type="scientific">Entomophthora muscae</name>
    <dbReference type="NCBI Taxonomy" id="34485"/>
    <lineage>
        <taxon>Eukaryota</taxon>
        <taxon>Fungi</taxon>
        <taxon>Fungi incertae sedis</taxon>
        <taxon>Zoopagomycota</taxon>
        <taxon>Entomophthoromycotina</taxon>
        <taxon>Entomophthoromycetes</taxon>
        <taxon>Entomophthorales</taxon>
        <taxon>Entomophthoraceae</taxon>
        <taxon>Entomophthora</taxon>
    </lineage>
</organism>
<evidence type="ECO:0000313" key="2">
    <source>
        <dbReference type="Proteomes" id="UP001165960"/>
    </source>
</evidence>
<dbReference type="EMBL" id="QTSX02005897">
    <property type="protein sequence ID" value="KAJ9056641.1"/>
    <property type="molecule type" value="Genomic_DNA"/>
</dbReference>
<protein>
    <submittedName>
        <fullName evidence="1">rRNA-processing protein las1, variant 2</fullName>
    </submittedName>
</protein>
<comment type="caution">
    <text evidence="1">The sequence shown here is derived from an EMBL/GenBank/DDBJ whole genome shotgun (WGS) entry which is preliminary data.</text>
</comment>
<proteinExistence type="predicted"/>
<accession>A0ACC2S2P7</accession>
<gene>
    <name evidence="1" type="primary">LAS1_2</name>
    <name evidence="1" type="ORF">DSO57_1030911</name>
</gene>
<sequence>MHNPIKLTPWEDELEFHTVYNWLYGRVQAEHPEIPASDANEVLQAQSLGVKRVKAWIQRCKTPAYVETTASLIEVQLFDQTRDISVGDDLVRLMYSMAFIRFVNGMIDPHKRNNHVASMFKIAGDMDFPLYHIHLRHQATHEDLPPLHALRDATSEALEWLDLNRWIKKPTAKLSDDDIKKWLNSYKLTSKALAKGSSRTHEKTMASMELLSVDGQRITPELSQLIPILLEEGNMIPLRKKKRPSLDQIELDEGHIKIWTPLVLTLVHNYPEFLAEFINYAANQLTSVPSNLEAGDYKLDSSILLTFFAWAVLLIKWQACGDLDCEVPLDEVLNACITHPTEYSLMLVEEIFLVFPSFRPKLQSKVKLATWFLSLPEKKHKASHDYIHESQILLESTYSEAKEDEPLSKKVMVKSNFIASISEKSYCPIGMVVGCESQTLDLPLSWDTLPHYIPPYLVNSLTEHSL</sequence>
<name>A0ACC2S2P7_9FUNG</name>
<keyword evidence="2" id="KW-1185">Reference proteome</keyword>
<evidence type="ECO:0000313" key="1">
    <source>
        <dbReference type="EMBL" id="KAJ9056641.1"/>
    </source>
</evidence>
<dbReference type="Proteomes" id="UP001165960">
    <property type="component" value="Unassembled WGS sequence"/>
</dbReference>
<reference evidence="1" key="1">
    <citation type="submission" date="2022-04" db="EMBL/GenBank/DDBJ databases">
        <title>Genome of the entomopathogenic fungus Entomophthora muscae.</title>
        <authorList>
            <person name="Elya C."/>
            <person name="Lovett B.R."/>
            <person name="Lee E."/>
            <person name="Macias A.M."/>
            <person name="Hajek A.E."/>
            <person name="De Bivort B.L."/>
            <person name="Kasson M.T."/>
            <person name="De Fine Licht H.H."/>
            <person name="Stajich J.E."/>
        </authorList>
    </citation>
    <scope>NUCLEOTIDE SEQUENCE</scope>
    <source>
        <strain evidence="1">Berkeley</strain>
    </source>
</reference>